<proteinExistence type="predicted"/>
<dbReference type="RefSeq" id="WP_006136794.1">
    <property type="nucleotide sequence ID" value="NZ_AOHP01000169.1"/>
</dbReference>
<sequence length="195" mass="20426">MPLSPLAVHDTAQDLLACVCATLDDFVLRADDYPGCPTCRRCVVPGAPAWDSCADACTGETGGQLTVNLARLYGSTNFPAEDTQPQGVRGCALPQFTVVELVVTLLRCAPGPTPQGCPPSCEELEAAARTLHIDAVGLYTAITCCFAQSGGGRRGRKYVLGRQQPIGPEGLCVGIEQRVTVALPGCGCPEEVHEP</sequence>
<evidence type="ECO:0000313" key="2">
    <source>
        <dbReference type="Proteomes" id="UP000011732"/>
    </source>
</evidence>
<dbReference type="OrthoDB" id="4111128at2"/>
<evidence type="ECO:0000313" key="1">
    <source>
        <dbReference type="EMBL" id="EMF20423.1"/>
    </source>
</evidence>
<protein>
    <submittedName>
        <fullName evidence="1">Uncharacterized protein</fullName>
    </submittedName>
</protein>
<dbReference type="AlphaFoldDB" id="M3C8M2"/>
<gene>
    <name evidence="1" type="ORF">H114_32809</name>
</gene>
<dbReference type="Proteomes" id="UP000011732">
    <property type="component" value="Unassembled WGS sequence"/>
</dbReference>
<name>M3C8M2_STREZ</name>
<accession>M3C8M2</accession>
<organism evidence="1 2">
    <name type="scientific">Streptomyces gancidicus BKS 13-15</name>
    <dbReference type="NCBI Taxonomy" id="1284664"/>
    <lineage>
        <taxon>Bacteria</taxon>
        <taxon>Bacillati</taxon>
        <taxon>Actinomycetota</taxon>
        <taxon>Actinomycetes</taxon>
        <taxon>Kitasatosporales</taxon>
        <taxon>Streptomycetaceae</taxon>
        <taxon>Streptomyces</taxon>
        <taxon>Streptomyces pseudogriseolus group</taxon>
    </lineage>
</organism>
<keyword evidence="2" id="KW-1185">Reference proteome</keyword>
<reference evidence="1 2" key="1">
    <citation type="journal article" date="2013" name="Genome Announc.">
        <title>Draft Genome Sequence of Streptomyces gancidicus Strain BKS 13-15.</title>
        <authorList>
            <person name="Kumar S."/>
            <person name="Kaur N."/>
            <person name="Singh N.K."/>
            <person name="Raghava G.P."/>
            <person name="Mayilraj S."/>
        </authorList>
    </citation>
    <scope>NUCLEOTIDE SEQUENCE [LARGE SCALE GENOMIC DNA]</scope>
    <source>
        <strain evidence="1 2">BKS 13-15</strain>
    </source>
</reference>
<comment type="caution">
    <text evidence="1">The sequence shown here is derived from an EMBL/GenBank/DDBJ whole genome shotgun (WGS) entry which is preliminary data.</text>
</comment>
<dbReference type="EMBL" id="AOHP01000169">
    <property type="protein sequence ID" value="EMF20423.1"/>
    <property type="molecule type" value="Genomic_DNA"/>
</dbReference>
<dbReference type="PATRIC" id="fig|1284664.3.peg.6570"/>